<name>A0A6J4TUG0_9ACTN</name>
<dbReference type="GO" id="GO:0022857">
    <property type="term" value="F:transmembrane transporter activity"/>
    <property type="evidence" value="ECO:0007669"/>
    <property type="project" value="InterPro"/>
</dbReference>
<dbReference type="NCBIfam" id="TIGR00711">
    <property type="entry name" value="efflux_EmrB"/>
    <property type="match status" value="1"/>
</dbReference>
<keyword evidence="4 7" id="KW-0812">Transmembrane</keyword>
<dbReference type="PANTHER" id="PTHR42718:SF46">
    <property type="entry name" value="BLR6921 PROTEIN"/>
    <property type="match status" value="1"/>
</dbReference>
<feature type="transmembrane region" description="Helical" evidence="7">
    <location>
        <begin position="199"/>
        <end position="219"/>
    </location>
</feature>
<dbReference type="Gene3D" id="1.20.1250.20">
    <property type="entry name" value="MFS general substrate transporter like domains"/>
    <property type="match status" value="1"/>
</dbReference>
<dbReference type="PANTHER" id="PTHR42718">
    <property type="entry name" value="MAJOR FACILITATOR SUPERFAMILY MULTIDRUG TRANSPORTER MFSC"/>
    <property type="match status" value="1"/>
</dbReference>
<keyword evidence="5 7" id="KW-1133">Transmembrane helix</keyword>
<feature type="transmembrane region" description="Helical" evidence="7">
    <location>
        <begin position="395"/>
        <end position="418"/>
    </location>
</feature>
<dbReference type="SUPFAM" id="SSF103473">
    <property type="entry name" value="MFS general substrate transporter"/>
    <property type="match status" value="1"/>
</dbReference>
<accession>A0A6J4TUG0</accession>
<evidence type="ECO:0000256" key="1">
    <source>
        <dbReference type="ARBA" id="ARBA00004651"/>
    </source>
</evidence>
<dbReference type="GO" id="GO:0005886">
    <property type="term" value="C:plasma membrane"/>
    <property type="evidence" value="ECO:0007669"/>
    <property type="project" value="UniProtKB-SubCell"/>
</dbReference>
<feature type="transmembrane region" description="Helical" evidence="7">
    <location>
        <begin position="12"/>
        <end position="34"/>
    </location>
</feature>
<feature type="transmembrane region" description="Helical" evidence="7">
    <location>
        <begin position="303"/>
        <end position="322"/>
    </location>
</feature>
<evidence type="ECO:0000256" key="3">
    <source>
        <dbReference type="ARBA" id="ARBA00022475"/>
    </source>
</evidence>
<evidence type="ECO:0000256" key="7">
    <source>
        <dbReference type="SAM" id="Phobius"/>
    </source>
</evidence>
<feature type="transmembrane region" description="Helical" evidence="7">
    <location>
        <begin position="103"/>
        <end position="126"/>
    </location>
</feature>
<feature type="transmembrane region" description="Helical" evidence="7">
    <location>
        <begin position="225"/>
        <end position="247"/>
    </location>
</feature>
<keyword evidence="6 7" id="KW-0472">Membrane</keyword>
<feature type="transmembrane region" description="Helical" evidence="7">
    <location>
        <begin position="329"/>
        <end position="350"/>
    </location>
</feature>
<feature type="transmembrane region" description="Helical" evidence="7">
    <location>
        <begin position="138"/>
        <end position="159"/>
    </location>
</feature>
<dbReference type="PRINTS" id="PR01036">
    <property type="entry name" value="TCRTETB"/>
</dbReference>
<reference evidence="9" key="1">
    <citation type="submission" date="2020-02" db="EMBL/GenBank/DDBJ databases">
        <authorList>
            <person name="Meier V. D."/>
        </authorList>
    </citation>
    <scope>NUCLEOTIDE SEQUENCE</scope>
    <source>
        <strain evidence="9">AVDCRST_MAG85</strain>
    </source>
</reference>
<gene>
    <name evidence="9" type="ORF">AVDCRST_MAG85-3698</name>
</gene>
<feature type="transmembrane region" description="Helical" evidence="7">
    <location>
        <begin position="165"/>
        <end position="187"/>
    </location>
</feature>
<keyword evidence="3" id="KW-1003">Cell membrane</keyword>
<dbReference type="Gene3D" id="1.20.1720.10">
    <property type="entry name" value="Multidrug resistance protein D"/>
    <property type="match status" value="1"/>
</dbReference>
<feature type="transmembrane region" description="Helical" evidence="7">
    <location>
        <begin position="268"/>
        <end position="291"/>
    </location>
</feature>
<feature type="domain" description="Major facilitator superfamily (MFS) profile" evidence="8">
    <location>
        <begin position="12"/>
        <end position="467"/>
    </location>
</feature>
<organism evidence="9">
    <name type="scientific">uncultured Solirubrobacteraceae bacterium</name>
    <dbReference type="NCBI Taxonomy" id="1162706"/>
    <lineage>
        <taxon>Bacteria</taxon>
        <taxon>Bacillati</taxon>
        <taxon>Actinomycetota</taxon>
        <taxon>Thermoleophilia</taxon>
        <taxon>Solirubrobacterales</taxon>
        <taxon>Solirubrobacteraceae</taxon>
        <taxon>environmental samples</taxon>
    </lineage>
</organism>
<keyword evidence="2" id="KW-0813">Transport</keyword>
<dbReference type="InterPro" id="IPR020846">
    <property type="entry name" value="MFS_dom"/>
</dbReference>
<feature type="transmembrane region" description="Helical" evidence="7">
    <location>
        <begin position="362"/>
        <end position="383"/>
    </location>
</feature>
<dbReference type="InterPro" id="IPR011701">
    <property type="entry name" value="MFS"/>
</dbReference>
<protein>
    <submittedName>
        <fullName evidence="9">Uncharacterized MFS-type transporter</fullName>
    </submittedName>
</protein>
<evidence type="ECO:0000256" key="5">
    <source>
        <dbReference type="ARBA" id="ARBA00022989"/>
    </source>
</evidence>
<feature type="transmembrane region" description="Helical" evidence="7">
    <location>
        <begin position="443"/>
        <end position="463"/>
    </location>
</feature>
<evidence type="ECO:0000256" key="4">
    <source>
        <dbReference type="ARBA" id="ARBA00022692"/>
    </source>
</evidence>
<dbReference type="CDD" id="cd17321">
    <property type="entry name" value="MFS_MMR_MDR_like"/>
    <property type="match status" value="1"/>
</dbReference>
<dbReference type="InterPro" id="IPR004638">
    <property type="entry name" value="EmrB-like"/>
</dbReference>
<dbReference type="InterPro" id="IPR036259">
    <property type="entry name" value="MFS_trans_sf"/>
</dbReference>
<sequence length="495" mass="51235">MTQTEDRSRWIALVVLCAGMLMVILDQTIVNVALPSIQDDLEFSQSGLAWVVNAYLIAFGGLLLLSGRLGDLIGRKRVFMWGLGVFTVASLLCGIAQSQEVLIGARFLQGAGGAMASAVILGMIVTMFPEPRDQAKAIGIYSFVASAGASLGLLLGGVLTQAISWHWIFFVNLPIGIAAAFFAVRLIEDEEGIGLDQGADVPGAVLIVGSLMLGVYTIVEAAENGWASAQTLILGAVAAALLVGFMVRQARVEHPLVPLRIFRSRTVSAANVVQALMVSGLFGVFFLGALYLQRVLGYDAVEVGLAFLPVALAIGILSVGFSARLITRYGAAATLLPGLVLIAAGLVLFARIPIQGEYWGDLFPSMVLLGVGAGLSFPSLMTLAMSGASPQDAGLASGLINTSVQVGGALGLAVLATLSTTRTEDALAGGATDAAALVDGYRLAFWIAAGLVVTAVVIAATQLRSSPDLLLQGEDEPAVIGLDGNQEPVALDKAA</sequence>
<evidence type="ECO:0000313" key="9">
    <source>
        <dbReference type="EMBL" id="CAA9531274.1"/>
    </source>
</evidence>
<proteinExistence type="predicted"/>
<dbReference type="EMBL" id="CADCVT010000415">
    <property type="protein sequence ID" value="CAA9531274.1"/>
    <property type="molecule type" value="Genomic_DNA"/>
</dbReference>
<evidence type="ECO:0000259" key="8">
    <source>
        <dbReference type="PROSITE" id="PS50850"/>
    </source>
</evidence>
<feature type="transmembrane region" description="Helical" evidence="7">
    <location>
        <begin position="78"/>
        <end position="97"/>
    </location>
</feature>
<feature type="transmembrane region" description="Helical" evidence="7">
    <location>
        <begin position="46"/>
        <end position="66"/>
    </location>
</feature>
<comment type="subcellular location">
    <subcellularLocation>
        <location evidence="1">Cell membrane</location>
        <topology evidence="1">Multi-pass membrane protein</topology>
    </subcellularLocation>
</comment>
<evidence type="ECO:0000256" key="6">
    <source>
        <dbReference type="ARBA" id="ARBA00023136"/>
    </source>
</evidence>
<dbReference type="Pfam" id="PF07690">
    <property type="entry name" value="MFS_1"/>
    <property type="match status" value="1"/>
</dbReference>
<dbReference type="AlphaFoldDB" id="A0A6J4TUG0"/>
<dbReference type="PROSITE" id="PS50850">
    <property type="entry name" value="MFS"/>
    <property type="match status" value="1"/>
</dbReference>
<evidence type="ECO:0000256" key="2">
    <source>
        <dbReference type="ARBA" id="ARBA00022448"/>
    </source>
</evidence>